<dbReference type="GO" id="GO:0016075">
    <property type="term" value="P:rRNA catabolic process"/>
    <property type="evidence" value="ECO:0007669"/>
    <property type="project" value="TreeGrafter"/>
</dbReference>
<feature type="compositionally biased region" description="Basic and acidic residues" evidence="5">
    <location>
        <begin position="238"/>
        <end position="255"/>
    </location>
</feature>
<dbReference type="GO" id="GO:0003723">
    <property type="term" value="F:RNA binding"/>
    <property type="evidence" value="ECO:0007669"/>
    <property type="project" value="InterPro"/>
</dbReference>
<dbReference type="Pfam" id="PF00773">
    <property type="entry name" value="RNB"/>
    <property type="match status" value="1"/>
</dbReference>
<organism evidence="7 8">
    <name type="scientific">Cystoisospora suis</name>
    <dbReference type="NCBI Taxonomy" id="483139"/>
    <lineage>
        <taxon>Eukaryota</taxon>
        <taxon>Sar</taxon>
        <taxon>Alveolata</taxon>
        <taxon>Apicomplexa</taxon>
        <taxon>Conoidasida</taxon>
        <taxon>Coccidia</taxon>
        <taxon>Eucoccidiorida</taxon>
        <taxon>Eimeriorina</taxon>
        <taxon>Sarcocystidae</taxon>
        <taxon>Cystoisospora</taxon>
    </lineage>
</organism>
<name>A0A2C6KG28_9APIC</name>
<gene>
    <name evidence="7" type="ORF">CSUI_010108</name>
</gene>
<dbReference type="Pfam" id="PF17215">
    <property type="entry name" value="Rrp44_S1"/>
    <property type="match status" value="1"/>
</dbReference>
<dbReference type="GO" id="GO:0000176">
    <property type="term" value="C:nuclear exosome (RNase complex)"/>
    <property type="evidence" value="ECO:0007669"/>
    <property type="project" value="TreeGrafter"/>
</dbReference>
<evidence type="ECO:0000256" key="5">
    <source>
        <dbReference type="SAM" id="MobiDB-lite"/>
    </source>
</evidence>
<evidence type="ECO:0000313" key="7">
    <source>
        <dbReference type="EMBL" id="PHJ16079.1"/>
    </source>
</evidence>
<dbReference type="Gene3D" id="2.40.50.140">
    <property type="entry name" value="Nucleic acid-binding proteins"/>
    <property type="match status" value="1"/>
</dbReference>
<evidence type="ECO:0000256" key="4">
    <source>
        <dbReference type="ARBA" id="ARBA00023242"/>
    </source>
</evidence>
<feature type="domain" description="RNB" evidence="6">
    <location>
        <begin position="9"/>
        <end position="439"/>
    </location>
</feature>
<keyword evidence="4" id="KW-0539">Nucleus</keyword>
<dbReference type="GeneID" id="94433424"/>
<evidence type="ECO:0000256" key="1">
    <source>
        <dbReference type="ARBA" id="ARBA00004123"/>
    </source>
</evidence>
<dbReference type="GO" id="GO:0004519">
    <property type="term" value="F:endonuclease activity"/>
    <property type="evidence" value="ECO:0007669"/>
    <property type="project" value="TreeGrafter"/>
</dbReference>
<dbReference type="GO" id="GO:0000175">
    <property type="term" value="F:3'-5'-RNA exonuclease activity"/>
    <property type="evidence" value="ECO:0007669"/>
    <property type="project" value="TreeGrafter"/>
</dbReference>
<dbReference type="GO" id="GO:0000177">
    <property type="term" value="C:cytoplasmic exosome (RNase complex)"/>
    <property type="evidence" value="ECO:0007669"/>
    <property type="project" value="TreeGrafter"/>
</dbReference>
<proteinExistence type="predicted"/>
<evidence type="ECO:0000256" key="3">
    <source>
        <dbReference type="ARBA" id="ARBA00022835"/>
    </source>
</evidence>
<dbReference type="GO" id="GO:0006364">
    <property type="term" value="P:rRNA processing"/>
    <property type="evidence" value="ECO:0007669"/>
    <property type="project" value="UniProtKB-KW"/>
</dbReference>
<dbReference type="GO" id="GO:0071031">
    <property type="term" value="P:nuclear mRNA surveillance of mRNA 3'-end processing"/>
    <property type="evidence" value="ECO:0007669"/>
    <property type="project" value="TreeGrafter"/>
</dbReference>
<dbReference type="PANTHER" id="PTHR23355:SF35">
    <property type="entry name" value="EXOSOME COMPLEX EXONUCLEASE RRP44"/>
    <property type="match status" value="1"/>
</dbReference>
<dbReference type="RefSeq" id="XP_067917811.1">
    <property type="nucleotide sequence ID" value="XM_068070213.1"/>
</dbReference>
<feature type="region of interest" description="Disordered" evidence="5">
    <location>
        <begin position="186"/>
        <end position="221"/>
    </location>
</feature>
<dbReference type="InterPro" id="IPR022966">
    <property type="entry name" value="RNase_II/R_CS"/>
</dbReference>
<dbReference type="SMART" id="SM00955">
    <property type="entry name" value="RNB"/>
    <property type="match status" value="1"/>
</dbReference>
<dbReference type="AlphaFoldDB" id="A0A2C6KG28"/>
<keyword evidence="8" id="KW-1185">Reference proteome</keyword>
<dbReference type="OrthoDB" id="372421at2759"/>
<sequence>MPIEEKAQRLDLRHICVCSVDPPGCKDIDDALSLEVLEDGNYRVGVHIADVTYFLKEGTPLDDEASERCTTVYLVERRTDMLPALLTTDLCSLVGGQDRLAFSVLWVMTPKGEILSSSFHKSFIHSRAALTYAEAQNMIDDPSDRSELSENLRRLLSLSKVIREKRMQAGALQLASPDVQIIRETITEENDNGSERKKKKKEKESGDVVKTEEKEGDEDEEGMLAVGKRKYNMKKKKRGEEEEREDQMKECHADEVTEEASGGDIALYQARDTNRMVEDFMLLANTTVAEKIVNYFPTASLLRRHPEPKERQLKALKDLLQSRGISHFDFSSSKTLGASLNYVAQTAPDLDFLVRILTTRCMNQAVYFSSADILPNSQSERHSITTSLSSSSSSPDKPEVSPYFHHYGLAAPIYTHFTSPIRRYADVVVHRMLAAAIGIEGVPSLCRNKQRLTQQCELLNVKHRNAQIAGRNSVQYHVYLYFKHKGSREAVGTVTKVKKNGVMVYIHKYGLEGIVFLKEQEFIFDAEKQALKHRESGDLLKIFDALLVRIEADHSNDFRPEVTMKYIRKATEQDRER</sequence>
<dbReference type="PANTHER" id="PTHR23355">
    <property type="entry name" value="RIBONUCLEASE"/>
    <property type="match status" value="1"/>
</dbReference>
<dbReference type="EMBL" id="MIGC01006660">
    <property type="protein sequence ID" value="PHJ16079.1"/>
    <property type="molecule type" value="Genomic_DNA"/>
</dbReference>
<dbReference type="Proteomes" id="UP000221165">
    <property type="component" value="Unassembled WGS sequence"/>
</dbReference>
<evidence type="ECO:0000256" key="2">
    <source>
        <dbReference type="ARBA" id="ARBA00022552"/>
    </source>
</evidence>
<dbReference type="InterPro" id="IPR001900">
    <property type="entry name" value="RNase_II/R"/>
</dbReference>
<dbReference type="PROSITE" id="PS01175">
    <property type="entry name" value="RIBONUCLEASE_II"/>
    <property type="match status" value="1"/>
</dbReference>
<dbReference type="VEuPathDB" id="ToxoDB:CSUI_010108"/>
<dbReference type="SUPFAM" id="SSF50249">
    <property type="entry name" value="Nucleic acid-binding proteins"/>
    <property type="match status" value="2"/>
</dbReference>
<reference evidence="7 8" key="1">
    <citation type="journal article" date="2017" name="Int. J. Parasitol.">
        <title>The genome of the protozoan parasite Cystoisospora suis and a reverse vaccinology approach to identify vaccine candidates.</title>
        <authorList>
            <person name="Palmieri N."/>
            <person name="Shrestha A."/>
            <person name="Ruttkowski B."/>
            <person name="Beck T."/>
            <person name="Vogl C."/>
            <person name="Tomley F."/>
            <person name="Blake D.P."/>
            <person name="Joachim A."/>
        </authorList>
    </citation>
    <scope>NUCLEOTIDE SEQUENCE [LARGE SCALE GENOMIC DNA]</scope>
    <source>
        <strain evidence="7 8">Wien I</strain>
    </source>
</reference>
<keyword evidence="3" id="KW-0271">Exosome</keyword>
<dbReference type="InterPro" id="IPR012340">
    <property type="entry name" value="NA-bd_OB-fold"/>
</dbReference>
<comment type="subcellular location">
    <subcellularLocation>
        <location evidence="1">Nucleus</location>
    </subcellularLocation>
</comment>
<evidence type="ECO:0000313" key="8">
    <source>
        <dbReference type="Proteomes" id="UP000221165"/>
    </source>
</evidence>
<dbReference type="InterPro" id="IPR050180">
    <property type="entry name" value="RNR_Ribonuclease"/>
</dbReference>
<dbReference type="InterPro" id="IPR033770">
    <property type="entry name" value="RRP44_S1"/>
</dbReference>
<feature type="compositionally biased region" description="Basic and acidic residues" evidence="5">
    <location>
        <begin position="202"/>
        <end position="213"/>
    </location>
</feature>
<evidence type="ECO:0000259" key="6">
    <source>
        <dbReference type="SMART" id="SM00955"/>
    </source>
</evidence>
<feature type="region of interest" description="Disordered" evidence="5">
    <location>
        <begin position="234"/>
        <end position="257"/>
    </location>
</feature>
<keyword evidence="2" id="KW-0698">rRNA processing</keyword>
<comment type="caution">
    <text evidence="7">The sequence shown here is derived from an EMBL/GenBank/DDBJ whole genome shotgun (WGS) entry which is preliminary data.</text>
</comment>
<accession>A0A2C6KG28</accession>
<protein>
    <submittedName>
        <fullName evidence="7">Rnb family domain-containing protein</fullName>
    </submittedName>
</protein>